<keyword evidence="2 3" id="KW-0378">Hydrolase</keyword>
<feature type="active site" evidence="2">
    <location>
        <position position="163"/>
    </location>
</feature>
<evidence type="ECO:0000256" key="1">
    <source>
        <dbReference type="ARBA" id="ARBA00023157"/>
    </source>
</evidence>
<dbReference type="Gene3D" id="3.40.390.10">
    <property type="entry name" value="Collagenase (Catalytic Domain)"/>
    <property type="match status" value="1"/>
</dbReference>
<organism evidence="6 7">
    <name type="scientific">Ancylostoma ceylanicum</name>
    <dbReference type="NCBI Taxonomy" id="53326"/>
    <lineage>
        <taxon>Eukaryota</taxon>
        <taxon>Metazoa</taxon>
        <taxon>Ecdysozoa</taxon>
        <taxon>Nematoda</taxon>
        <taxon>Chromadorea</taxon>
        <taxon>Rhabditida</taxon>
        <taxon>Rhabditina</taxon>
        <taxon>Rhabditomorpha</taxon>
        <taxon>Strongyloidea</taxon>
        <taxon>Ancylostomatidae</taxon>
        <taxon>Ancylostomatinae</taxon>
        <taxon>Ancylostoma</taxon>
    </lineage>
</organism>
<keyword evidence="2 3" id="KW-0645">Protease</keyword>
<dbReference type="InterPro" id="IPR024079">
    <property type="entry name" value="MetalloPept_cat_dom_sf"/>
</dbReference>
<dbReference type="PRINTS" id="PR00480">
    <property type="entry name" value="ASTACIN"/>
</dbReference>
<evidence type="ECO:0000256" key="2">
    <source>
        <dbReference type="PROSITE-ProRule" id="PRU01211"/>
    </source>
</evidence>
<evidence type="ECO:0000313" key="7">
    <source>
        <dbReference type="Proteomes" id="UP000024635"/>
    </source>
</evidence>
<proteinExistence type="predicted"/>
<comment type="caution">
    <text evidence="2">Lacks conserved residue(s) required for the propagation of feature annotation.</text>
</comment>
<feature type="binding site" evidence="2">
    <location>
        <position position="172"/>
    </location>
    <ligand>
        <name>Zn(2+)</name>
        <dbReference type="ChEBI" id="CHEBI:29105"/>
        <note>catalytic</note>
    </ligand>
</feature>
<keyword evidence="2 3" id="KW-0482">Metalloprotease</keyword>
<dbReference type="GO" id="GO:0006508">
    <property type="term" value="P:proteolysis"/>
    <property type="evidence" value="ECO:0007669"/>
    <property type="project" value="UniProtKB-KW"/>
</dbReference>
<dbReference type="CDD" id="cd04280">
    <property type="entry name" value="ZnMc_astacin_like"/>
    <property type="match status" value="1"/>
</dbReference>
<dbReference type="PANTHER" id="PTHR10127">
    <property type="entry name" value="DISCOIDIN, CUB, EGF, LAMININ , AND ZINC METALLOPROTEASE DOMAIN CONTAINING"/>
    <property type="match status" value="1"/>
</dbReference>
<dbReference type="SUPFAM" id="SSF55486">
    <property type="entry name" value="Metalloproteases ('zincins'), catalytic domain"/>
    <property type="match status" value="1"/>
</dbReference>
<dbReference type="PANTHER" id="PTHR10127:SF880">
    <property type="entry name" value="ZINC METALLOPROTEINASE NAS-5"/>
    <property type="match status" value="1"/>
</dbReference>
<dbReference type="Pfam" id="PF01400">
    <property type="entry name" value="Astacin"/>
    <property type="match status" value="1"/>
</dbReference>
<dbReference type="PROSITE" id="PS51864">
    <property type="entry name" value="ASTACIN"/>
    <property type="match status" value="1"/>
</dbReference>
<dbReference type="GO" id="GO:0004222">
    <property type="term" value="F:metalloendopeptidase activity"/>
    <property type="evidence" value="ECO:0007669"/>
    <property type="project" value="UniProtKB-UniRule"/>
</dbReference>
<dbReference type="OrthoDB" id="7721051at2759"/>
<name>A0A016SR39_9BILA</name>
<dbReference type="EMBL" id="JARK01001525">
    <property type="protein sequence ID" value="EYB92866.1"/>
    <property type="molecule type" value="Genomic_DNA"/>
</dbReference>
<evidence type="ECO:0000313" key="6">
    <source>
        <dbReference type="EMBL" id="EYB92866.1"/>
    </source>
</evidence>
<comment type="cofactor">
    <cofactor evidence="2 3">
        <name>Zn(2+)</name>
        <dbReference type="ChEBI" id="CHEBI:29105"/>
    </cofactor>
    <text evidence="2 3">Binds 1 zinc ion per subunit.</text>
</comment>
<feature type="binding site" evidence="2">
    <location>
        <position position="162"/>
    </location>
    <ligand>
        <name>Zn(2+)</name>
        <dbReference type="ChEBI" id="CHEBI:29105"/>
        <note>catalytic</note>
    </ligand>
</feature>
<dbReference type="InterPro" id="IPR034035">
    <property type="entry name" value="Astacin-like_dom"/>
</dbReference>
<dbReference type="Proteomes" id="UP000024635">
    <property type="component" value="Unassembled WGS sequence"/>
</dbReference>
<feature type="domain" description="Peptidase M12A" evidence="5">
    <location>
        <begin position="58"/>
        <end position="266"/>
    </location>
</feature>
<evidence type="ECO:0000256" key="4">
    <source>
        <dbReference type="SAM" id="MobiDB-lite"/>
    </source>
</evidence>
<dbReference type="EC" id="3.4.24.-" evidence="3"/>
<keyword evidence="7" id="KW-1185">Reference proteome</keyword>
<feature type="binding site" evidence="2">
    <location>
        <position position="166"/>
    </location>
    <ligand>
        <name>Zn(2+)</name>
        <dbReference type="ChEBI" id="CHEBI:29105"/>
        <note>catalytic</note>
    </ligand>
</feature>
<dbReference type="GO" id="GO:0008270">
    <property type="term" value="F:zinc ion binding"/>
    <property type="evidence" value="ECO:0007669"/>
    <property type="project" value="UniProtKB-UniRule"/>
</dbReference>
<dbReference type="InterPro" id="IPR006026">
    <property type="entry name" value="Peptidase_Metallo"/>
</dbReference>
<keyword evidence="2 3" id="KW-0479">Metal-binding</keyword>
<comment type="caution">
    <text evidence="6">The sequence shown here is derived from an EMBL/GenBank/DDBJ whole genome shotgun (WGS) entry which is preliminary data.</text>
</comment>
<gene>
    <name evidence="6" type="primary">Acey_s0189.g1200</name>
    <name evidence="6" type="ORF">Y032_0189g1200</name>
</gene>
<keyword evidence="2 3" id="KW-0862">Zinc</keyword>
<dbReference type="MEROPS" id="M12.A45"/>
<dbReference type="SMART" id="SM00235">
    <property type="entry name" value="ZnMc"/>
    <property type="match status" value="1"/>
</dbReference>
<reference evidence="7" key="1">
    <citation type="journal article" date="2015" name="Nat. Genet.">
        <title>The genome and transcriptome of the zoonotic hookworm Ancylostoma ceylanicum identify infection-specific gene families.</title>
        <authorList>
            <person name="Schwarz E.M."/>
            <person name="Hu Y."/>
            <person name="Antoshechkin I."/>
            <person name="Miller M.M."/>
            <person name="Sternberg P.W."/>
            <person name="Aroian R.V."/>
        </authorList>
    </citation>
    <scope>NUCLEOTIDE SEQUENCE</scope>
    <source>
        <strain evidence="7">HY135</strain>
    </source>
</reference>
<dbReference type="InterPro" id="IPR001506">
    <property type="entry name" value="Peptidase_M12A"/>
</dbReference>
<evidence type="ECO:0000259" key="5">
    <source>
        <dbReference type="PROSITE" id="PS51864"/>
    </source>
</evidence>
<evidence type="ECO:0000256" key="3">
    <source>
        <dbReference type="RuleBase" id="RU361183"/>
    </source>
</evidence>
<keyword evidence="1" id="KW-1015">Disulfide bond</keyword>
<dbReference type="STRING" id="53326.A0A016SR39"/>
<sequence>MIVDVTTDRINGFARRFGLPNYYRLRPGERGPPINPQKQKRGDIAQLRRTSNDGTMRNALPSNSRLKWDYIKDYDGKFVIPYVIAGHYEKGEKKIISEAMKKIDKNTCLRFKLRSQEKDYIEIQNKEGEGCYSTVGRYGGKSVLMLEASRIGSCIQPEVVIHELLHVIGLWHEHMREDRDKYITVHYENIQKGYENQFAKVLSPDAVTYGVPYDYLSIMHYEKNAFASPRTISMEPLDRRYLDLIGKQKEPSRNDYLKVCYIYSCSVCMGQKIRLTTTERPTKKPHSPTQTTRPYSTRGYVPVGKNQAVKKHLVAHYILGYSYGILSKALDKRPSKRRNGKLPRRGRINLHHSRSGRIDKYCSLLQYEKQEYYYSHRMMRRRYCWTILKHRTPSWPTAVLLCCI</sequence>
<feature type="region of interest" description="Disordered" evidence="4">
    <location>
        <begin position="278"/>
        <end position="300"/>
    </location>
</feature>
<protein>
    <recommendedName>
        <fullName evidence="3">Metalloendopeptidase</fullName>
        <ecNumber evidence="3">3.4.24.-</ecNumber>
    </recommendedName>
</protein>
<dbReference type="AlphaFoldDB" id="A0A016SR39"/>
<accession>A0A016SR39</accession>